<reference evidence="2 3" key="1">
    <citation type="journal article" date="2024" name="Nat. Commun.">
        <title>Phylogenomics reveals the evolutionary origins of lichenization in chlorophyte algae.</title>
        <authorList>
            <person name="Puginier C."/>
            <person name="Libourel C."/>
            <person name="Otte J."/>
            <person name="Skaloud P."/>
            <person name="Haon M."/>
            <person name="Grisel S."/>
            <person name="Petersen M."/>
            <person name="Berrin J.G."/>
            <person name="Delaux P.M."/>
            <person name="Dal Grande F."/>
            <person name="Keller J."/>
        </authorList>
    </citation>
    <scope>NUCLEOTIDE SEQUENCE [LARGE SCALE GENOMIC DNA]</scope>
    <source>
        <strain evidence="2 3">SAG 245.80</strain>
    </source>
</reference>
<protein>
    <recommendedName>
        <fullName evidence="1">RanBD1 domain-containing protein</fullName>
    </recommendedName>
</protein>
<accession>A0AAW1QXB1</accession>
<proteinExistence type="predicted"/>
<evidence type="ECO:0000313" key="3">
    <source>
        <dbReference type="Proteomes" id="UP001445335"/>
    </source>
</evidence>
<organism evidence="2 3">
    <name type="scientific">Elliptochloris bilobata</name>
    <dbReference type="NCBI Taxonomy" id="381761"/>
    <lineage>
        <taxon>Eukaryota</taxon>
        <taxon>Viridiplantae</taxon>
        <taxon>Chlorophyta</taxon>
        <taxon>core chlorophytes</taxon>
        <taxon>Trebouxiophyceae</taxon>
        <taxon>Trebouxiophyceae incertae sedis</taxon>
        <taxon>Elliptochloris clade</taxon>
        <taxon>Elliptochloris</taxon>
    </lineage>
</organism>
<dbReference type="AlphaFoldDB" id="A0AAW1QXB1"/>
<keyword evidence="3" id="KW-1185">Reference proteome</keyword>
<evidence type="ECO:0000313" key="2">
    <source>
        <dbReference type="EMBL" id="KAK9825913.1"/>
    </source>
</evidence>
<dbReference type="Proteomes" id="UP001445335">
    <property type="component" value="Unassembled WGS sequence"/>
</dbReference>
<feature type="domain" description="RanBD1" evidence="1">
    <location>
        <begin position="242"/>
        <end position="371"/>
    </location>
</feature>
<evidence type="ECO:0000259" key="1">
    <source>
        <dbReference type="PROSITE" id="PS50196"/>
    </source>
</evidence>
<name>A0AAW1QXB1_9CHLO</name>
<dbReference type="Gene3D" id="2.30.29.30">
    <property type="entry name" value="Pleckstrin-homology domain (PH domain)/Phosphotyrosine-binding domain (PTB)"/>
    <property type="match status" value="1"/>
</dbReference>
<dbReference type="EMBL" id="JALJOU010000069">
    <property type="protein sequence ID" value="KAK9825913.1"/>
    <property type="molecule type" value="Genomic_DNA"/>
</dbReference>
<dbReference type="PROSITE" id="PS50196">
    <property type="entry name" value="RANBD1"/>
    <property type="match status" value="1"/>
</dbReference>
<sequence length="371" mass="36157">MERKELFTSLLRTLNESFAAWVQQERADKVNELWIDGAEDYVKHAKKVLADFADVLGPAAEAPASAAAAANGSIFAVPLPAPAAASGPPFALPSAGLAAPEAPAPQAADAFALSLASGGLGLFGAPPASSAPAPFAGFSFAPGGGAAGGTSPSSAPAAGGLGLGFSGGFGASQPGAASAGALSNGGGAGFSGSGAFGLGAPPAGAFGGFGAPRPQPSLGVAAGGDGGAIGGSTEDATEEEAPKEFVPEVKVDEAGAAILYKSRAKVYVQGGDKAWKEKGQGLLTVRQPASGGTGPPQIVFTTESGRVLVNAALYKGIRVVPQATKPNMATLSLVVAATEAEEASMRPVLANLYSADAATDFVAAVAKAAPK</sequence>
<gene>
    <name evidence="2" type="ORF">WJX81_005791</name>
</gene>
<dbReference type="InterPro" id="IPR011993">
    <property type="entry name" value="PH-like_dom_sf"/>
</dbReference>
<dbReference type="SUPFAM" id="SSF50729">
    <property type="entry name" value="PH domain-like"/>
    <property type="match status" value="1"/>
</dbReference>
<dbReference type="SMART" id="SM00160">
    <property type="entry name" value="RanBD"/>
    <property type="match status" value="1"/>
</dbReference>
<dbReference type="InterPro" id="IPR000156">
    <property type="entry name" value="Ran_bind_dom"/>
</dbReference>
<comment type="caution">
    <text evidence="2">The sequence shown here is derived from an EMBL/GenBank/DDBJ whole genome shotgun (WGS) entry which is preliminary data.</text>
</comment>